<feature type="compositionally biased region" description="Polar residues" evidence="1">
    <location>
        <begin position="33"/>
        <end position="44"/>
    </location>
</feature>
<protein>
    <recommendedName>
        <fullName evidence="4">Cyclopropane-fatty-acyl-phospholipid synthase</fullName>
    </recommendedName>
</protein>
<evidence type="ECO:0000256" key="1">
    <source>
        <dbReference type="SAM" id="MobiDB-lite"/>
    </source>
</evidence>
<evidence type="ECO:0000313" key="2">
    <source>
        <dbReference type="EMBL" id="PAV56762.1"/>
    </source>
</evidence>
<dbReference type="OrthoDB" id="8300214at2759"/>
<dbReference type="InterPro" id="IPR050723">
    <property type="entry name" value="CFA/CMAS"/>
</dbReference>
<sequence>MSSTTSKADVMTDVTQQGTAKTLLVDRDRDSKAPSTPSWRTNSPSAASGISSMTTSTTGYSSSSDDDASQHHRHRSKFQPDVVKTLHSLIITYVCLPFIDSFFKSMFRNASESLRLILSNDVTRDYGNSKQGTDADGNNNPGSVVTLDIVAPVHFCWKMLLDPKLGLGESYMDGDWRAKPSPADFLMLLMRAKKESREKSSMSSVRSANLGKTLTKYGLSLIRKMAAFINFVQHWLKENTIGQAAKNISEHYDLGNDLFKLFLDPSMFYSCGVFTDTNKKVDAVDFKELYEAQIRKVDMLFEQLELNKDDHLLEIGCGWGTAAIRGVKNTDCKWTGITISREQLDYAREKVAESNLQGLIDLQYEDYRQTSGTFSKVLSIEMIEAVGHKYVPTYFRAINERLAPGGKAAIQAILCPDEVYEKYVNSNDFIRKHIFPGGHLPSLQYIKECLPKKLSIAKVEYLQPHYAMTLTHWNHAWVRHRDDILDMGYSPAFHRKWEFYFSLCRAVFTYDHIHVAQILIQKE</sequence>
<dbReference type="Gene3D" id="3.40.50.150">
    <property type="entry name" value="Vaccinia Virus protein VP39"/>
    <property type="match status" value="1"/>
</dbReference>
<evidence type="ECO:0008006" key="4">
    <source>
        <dbReference type="Google" id="ProtNLM"/>
    </source>
</evidence>
<reference evidence="2 3" key="1">
    <citation type="journal article" date="2017" name="Curr. Biol.">
        <title>Genome architecture and evolution of a unichromosomal asexual nematode.</title>
        <authorList>
            <person name="Fradin H."/>
            <person name="Zegar C."/>
            <person name="Gutwein M."/>
            <person name="Lucas J."/>
            <person name="Kovtun M."/>
            <person name="Corcoran D."/>
            <person name="Baugh L.R."/>
            <person name="Kiontke K."/>
            <person name="Gunsalus K."/>
            <person name="Fitch D.H."/>
            <person name="Piano F."/>
        </authorList>
    </citation>
    <scope>NUCLEOTIDE SEQUENCE [LARGE SCALE GENOMIC DNA]</scope>
    <source>
        <strain evidence="2">PF1309</strain>
    </source>
</reference>
<keyword evidence="3" id="KW-1185">Reference proteome</keyword>
<dbReference type="PANTHER" id="PTHR43667">
    <property type="entry name" value="CYCLOPROPANE-FATTY-ACYL-PHOSPHOLIPID SYNTHASE"/>
    <property type="match status" value="1"/>
</dbReference>
<proteinExistence type="predicted"/>
<dbReference type="STRING" id="2018661.A0A2A2J5K8"/>
<gene>
    <name evidence="2" type="ORF">WR25_05022</name>
</gene>
<dbReference type="SUPFAM" id="SSF53335">
    <property type="entry name" value="S-adenosyl-L-methionine-dependent methyltransferases"/>
    <property type="match status" value="1"/>
</dbReference>
<evidence type="ECO:0000313" key="3">
    <source>
        <dbReference type="Proteomes" id="UP000218231"/>
    </source>
</evidence>
<comment type="caution">
    <text evidence="2">The sequence shown here is derived from an EMBL/GenBank/DDBJ whole genome shotgun (WGS) entry which is preliminary data.</text>
</comment>
<accession>A0A2A2J5K8</accession>
<dbReference type="Pfam" id="PF02353">
    <property type="entry name" value="CMAS"/>
    <property type="match status" value="1"/>
</dbReference>
<dbReference type="Proteomes" id="UP000218231">
    <property type="component" value="Unassembled WGS sequence"/>
</dbReference>
<feature type="compositionally biased region" description="Low complexity" evidence="1">
    <location>
        <begin position="45"/>
        <end position="63"/>
    </location>
</feature>
<dbReference type="CDD" id="cd02440">
    <property type="entry name" value="AdoMet_MTases"/>
    <property type="match status" value="1"/>
</dbReference>
<dbReference type="InterPro" id="IPR029063">
    <property type="entry name" value="SAM-dependent_MTases_sf"/>
</dbReference>
<dbReference type="PANTHER" id="PTHR43667:SF2">
    <property type="entry name" value="FATTY ACID C-METHYL TRANSFERASE"/>
    <property type="match status" value="1"/>
</dbReference>
<name>A0A2A2J5K8_9BILA</name>
<organism evidence="2 3">
    <name type="scientific">Diploscapter pachys</name>
    <dbReference type="NCBI Taxonomy" id="2018661"/>
    <lineage>
        <taxon>Eukaryota</taxon>
        <taxon>Metazoa</taxon>
        <taxon>Ecdysozoa</taxon>
        <taxon>Nematoda</taxon>
        <taxon>Chromadorea</taxon>
        <taxon>Rhabditida</taxon>
        <taxon>Rhabditina</taxon>
        <taxon>Rhabditomorpha</taxon>
        <taxon>Rhabditoidea</taxon>
        <taxon>Rhabditidae</taxon>
        <taxon>Diploscapter</taxon>
    </lineage>
</organism>
<feature type="region of interest" description="Disordered" evidence="1">
    <location>
        <begin position="1"/>
        <end position="77"/>
    </location>
</feature>
<feature type="compositionally biased region" description="Polar residues" evidence="1">
    <location>
        <begin position="1"/>
        <end position="20"/>
    </location>
</feature>
<dbReference type="AlphaFoldDB" id="A0A2A2J5K8"/>
<dbReference type="EMBL" id="LIAE01010679">
    <property type="protein sequence ID" value="PAV56762.1"/>
    <property type="molecule type" value="Genomic_DNA"/>
</dbReference>